<name>A0A2P6AVG1_9GAMM</name>
<dbReference type="RefSeq" id="WP_105190925.1">
    <property type="nucleotide sequence ID" value="NZ_PTQZ01000004.1"/>
</dbReference>
<dbReference type="NCBIfam" id="TIGR00374">
    <property type="entry name" value="flippase-like domain"/>
    <property type="match status" value="1"/>
</dbReference>
<dbReference type="GO" id="GO:0005886">
    <property type="term" value="C:plasma membrane"/>
    <property type="evidence" value="ECO:0007669"/>
    <property type="project" value="UniProtKB-SubCell"/>
</dbReference>
<organism evidence="7 8">
    <name type="scientific">Amnimonas aquatica</name>
    <dbReference type="NCBI Taxonomy" id="2094561"/>
    <lineage>
        <taxon>Bacteria</taxon>
        <taxon>Pseudomonadati</taxon>
        <taxon>Pseudomonadota</taxon>
        <taxon>Gammaproteobacteria</taxon>
        <taxon>Moraxellales</taxon>
        <taxon>Moraxellaceae</taxon>
        <taxon>Amnimonas</taxon>
    </lineage>
</organism>
<evidence type="ECO:0000256" key="2">
    <source>
        <dbReference type="ARBA" id="ARBA00022475"/>
    </source>
</evidence>
<proteinExistence type="predicted"/>
<keyword evidence="4 6" id="KW-1133">Transmembrane helix</keyword>
<reference evidence="8" key="1">
    <citation type="submission" date="2018-02" db="EMBL/GenBank/DDBJ databases">
        <title>Genome sequencing of Solimonas sp. HR-BB.</title>
        <authorList>
            <person name="Lee Y."/>
            <person name="Jeon C.O."/>
        </authorList>
    </citation>
    <scope>NUCLEOTIDE SEQUENCE [LARGE SCALE GENOMIC DNA]</scope>
    <source>
        <strain evidence="8">HR-E</strain>
    </source>
</reference>
<evidence type="ECO:0000256" key="5">
    <source>
        <dbReference type="ARBA" id="ARBA00023136"/>
    </source>
</evidence>
<dbReference type="EMBL" id="PTQZ01000004">
    <property type="protein sequence ID" value="PQA52221.1"/>
    <property type="molecule type" value="Genomic_DNA"/>
</dbReference>
<keyword evidence="8" id="KW-1185">Reference proteome</keyword>
<evidence type="ECO:0000256" key="6">
    <source>
        <dbReference type="SAM" id="Phobius"/>
    </source>
</evidence>
<gene>
    <name evidence="7" type="ORF">C5O18_00470</name>
</gene>
<feature type="transmembrane region" description="Helical" evidence="6">
    <location>
        <begin position="125"/>
        <end position="142"/>
    </location>
</feature>
<feature type="transmembrane region" description="Helical" evidence="6">
    <location>
        <begin position="148"/>
        <end position="165"/>
    </location>
</feature>
<evidence type="ECO:0000313" key="7">
    <source>
        <dbReference type="EMBL" id="PQA52221.1"/>
    </source>
</evidence>
<dbReference type="PANTHER" id="PTHR39087">
    <property type="entry name" value="UPF0104 MEMBRANE PROTEIN MJ1595"/>
    <property type="match status" value="1"/>
</dbReference>
<feature type="transmembrane region" description="Helical" evidence="6">
    <location>
        <begin position="235"/>
        <end position="256"/>
    </location>
</feature>
<dbReference type="Pfam" id="PF03706">
    <property type="entry name" value="LPG_synthase_TM"/>
    <property type="match status" value="1"/>
</dbReference>
<dbReference type="PANTHER" id="PTHR39087:SF2">
    <property type="entry name" value="UPF0104 MEMBRANE PROTEIN MJ1595"/>
    <property type="match status" value="1"/>
</dbReference>
<accession>A0A2P6AVG1</accession>
<dbReference type="OrthoDB" id="9799911at2"/>
<feature type="transmembrane region" description="Helical" evidence="6">
    <location>
        <begin position="277"/>
        <end position="301"/>
    </location>
</feature>
<sequence>MTLTRRQQQLLWLSVGLSAAGYLVFALWSGWQDVLHAVQRIGFWPIAVSLLLSLGNYLLRGERWALYLRQDRHPLPRLLNQRIYFAGFALTTTPGKAGELIRSLFLRPYGVQYHHSAAMFFSERLADLVAIVVLTALGLTHLHQGEVYFLLLVAALLAGLLLLRTRWPEQLLRRLAGGTRKGLQWLAEVAASSRPFWRGRLLWQAQGLSLVAWLAEGFGAWLVLRSLMPDIPLSLALFIYGFAMLVGALSFLPGGLGGTEATMTGLLVLQGMALPEAVAATVVIRLATLWFAVVLGLFAVLSLPTQPGVPQPVREETS</sequence>
<comment type="subcellular location">
    <subcellularLocation>
        <location evidence="1">Cell membrane</location>
        <topology evidence="1">Multi-pass membrane protein</topology>
    </subcellularLocation>
</comment>
<evidence type="ECO:0000256" key="1">
    <source>
        <dbReference type="ARBA" id="ARBA00004651"/>
    </source>
</evidence>
<evidence type="ECO:0000256" key="4">
    <source>
        <dbReference type="ARBA" id="ARBA00022989"/>
    </source>
</evidence>
<evidence type="ECO:0000313" key="8">
    <source>
        <dbReference type="Proteomes" id="UP000243900"/>
    </source>
</evidence>
<keyword evidence="3 6" id="KW-0812">Transmembrane</keyword>
<protein>
    <submittedName>
        <fullName evidence="7">TIGR00374 family protein</fullName>
    </submittedName>
</protein>
<evidence type="ECO:0000256" key="3">
    <source>
        <dbReference type="ARBA" id="ARBA00022692"/>
    </source>
</evidence>
<feature type="transmembrane region" description="Helical" evidence="6">
    <location>
        <begin position="201"/>
        <end position="223"/>
    </location>
</feature>
<dbReference type="AlphaFoldDB" id="A0A2P6AVG1"/>
<dbReference type="InterPro" id="IPR022791">
    <property type="entry name" value="L-PG_synthase/AglD"/>
</dbReference>
<feature type="transmembrane region" description="Helical" evidence="6">
    <location>
        <begin position="10"/>
        <end position="29"/>
    </location>
</feature>
<feature type="transmembrane region" description="Helical" evidence="6">
    <location>
        <begin position="41"/>
        <end position="59"/>
    </location>
</feature>
<dbReference type="Proteomes" id="UP000243900">
    <property type="component" value="Unassembled WGS sequence"/>
</dbReference>
<comment type="caution">
    <text evidence="7">The sequence shown here is derived from an EMBL/GenBank/DDBJ whole genome shotgun (WGS) entry which is preliminary data.</text>
</comment>
<keyword evidence="2" id="KW-1003">Cell membrane</keyword>
<keyword evidence="5 6" id="KW-0472">Membrane</keyword>